<proteinExistence type="predicted"/>
<dbReference type="KEGG" id="psb:Psyr_3806"/>
<dbReference type="OrthoDB" id="7024679at2"/>
<name>Q4ZPT5_PSEU2</name>
<accession>Q4ZPT5</accession>
<dbReference type="eggNOG" id="ENOG5032XYY">
    <property type="taxonomic scope" value="Bacteria"/>
</dbReference>
<organism evidence="1 2">
    <name type="scientific">Pseudomonas syringae pv. syringae (strain B728a)</name>
    <dbReference type="NCBI Taxonomy" id="205918"/>
    <lineage>
        <taxon>Bacteria</taxon>
        <taxon>Pseudomonadati</taxon>
        <taxon>Pseudomonadota</taxon>
        <taxon>Gammaproteobacteria</taxon>
        <taxon>Pseudomonadales</taxon>
        <taxon>Pseudomonadaceae</taxon>
        <taxon>Pseudomonas</taxon>
        <taxon>Pseudomonas syringae</taxon>
    </lineage>
</organism>
<reference evidence="1 2" key="1">
    <citation type="journal article" date="2005" name="Proc. Natl. Acad. Sci. U.S.A.">
        <title>Comparison of the complete genome sequences of Pseudomonas syringae pv. syringae B728a and pv. tomato DC3000.</title>
        <authorList>
            <person name="Feil H."/>
            <person name="Feil W.S."/>
            <person name="Chain P."/>
            <person name="Larimer F."/>
            <person name="Dibartolo G."/>
            <person name="Copeland A."/>
            <person name="Lykidis A."/>
            <person name="Trong S."/>
            <person name="Nolan M."/>
            <person name="Goltsman E."/>
            <person name="Thiel J."/>
            <person name="Malfatti S."/>
            <person name="Loper J.E."/>
            <person name="Lapidus A."/>
            <person name="Detter J.C."/>
            <person name="Land M."/>
            <person name="Richardson P.M."/>
            <person name="Kyrpides N.C."/>
            <person name="Ivanova N."/>
            <person name="Lindow S.E."/>
        </authorList>
    </citation>
    <scope>NUCLEOTIDE SEQUENCE [LARGE SCALE GENOMIC DNA]</scope>
    <source>
        <strain evidence="1 2">B728a</strain>
    </source>
</reference>
<evidence type="ECO:0000313" key="1">
    <source>
        <dbReference type="EMBL" id="AAY38837.1"/>
    </source>
</evidence>
<gene>
    <name evidence="1" type="ordered locus">Psyr_3806</name>
</gene>
<sequence length="161" mass="18467">MLLSRLLVTTEFLARTYTDQISGAKCQEAINEACKIHSYRYGYKLISERQIKEILNVNNQVTTLRATRKKFAHFCWPRSNDEEIFGANFSGGVAVGSKYKKSFVSFTLAELDELHKKAYAIIDRLSDTTQSLPELEEEDLSNKVRLPREGAYVYLSIQVKF</sequence>
<dbReference type="Proteomes" id="UP000000426">
    <property type="component" value="Chromosome"/>
</dbReference>
<evidence type="ECO:0000313" key="2">
    <source>
        <dbReference type="Proteomes" id="UP000000426"/>
    </source>
</evidence>
<protein>
    <submittedName>
        <fullName evidence="1">Uncharacterized protein</fullName>
    </submittedName>
</protein>
<dbReference type="HOGENOM" id="CLU_121351_0_0_6"/>
<dbReference type="AlphaFoldDB" id="Q4ZPT5"/>
<dbReference type="EMBL" id="CP000075">
    <property type="protein sequence ID" value="AAY38837.1"/>
    <property type="molecule type" value="Genomic_DNA"/>
</dbReference>